<dbReference type="Gene3D" id="3.90.70.10">
    <property type="entry name" value="Cysteine proteinases"/>
    <property type="match status" value="1"/>
</dbReference>
<comment type="caution">
    <text evidence="2">The sequence shown here is derived from an EMBL/GenBank/DDBJ whole genome shotgun (WGS) entry which is preliminary data.</text>
</comment>
<sequence length="187" mass="20545">MKKIIHRLQLLSIVAVLAVSSYASAQTKNLNVPLRVQEHSQWCWAGASQMVLNFFGKMPSQCAEVNYAIGINYACGNTTFNWNSPANQPKPTNTITYILNGWGVNSSVVGRLSQANSTAKINANRPYVLLWQWTGGGGHFVVVKGYTNNGATLYINDPWPGNGAYVRTYASTASASDRYWYNTAVTN</sequence>
<dbReference type="AlphaFoldDB" id="A0A941I3V4"/>
<protein>
    <submittedName>
        <fullName evidence="2">C39 family peptidase</fullName>
    </submittedName>
</protein>
<dbReference type="EMBL" id="JAGSPM010000003">
    <property type="protein sequence ID" value="MBR7746374.1"/>
    <property type="molecule type" value="Genomic_DNA"/>
</dbReference>
<dbReference type="RefSeq" id="WP_212683711.1">
    <property type="nucleotide sequence ID" value="NZ_JAGSPM010000003.1"/>
</dbReference>
<evidence type="ECO:0000256" key="1">
    <source>
        <dbReference type="SAM" id="SignalP"/>
    </source>
</evidence>
<dbReference type="InterPro" id="IPR022118">
    <property type="entry name" value="Peptidase_C70_AvrRpt2"/>
</dbReference>
<accession>A0A941I3V4</accession>
<feature type="chain" id="PRO_5036912174" evidence="1">
    <location>
        <begin position="26"/>
        <end position="187"/>
    </location>
</feature>
<dbReference type="Pfam" id="PF12385">
    <property type="entry name" value="Peptidase_C70"/>
    <property type="match status" value="1"/>
</dbReference>
<name>A0A941I3V4_9BURK</name>
<organism evidence="2 3">
    <name type="scientific">Undibacterium baiyunense</name>
    <dbReference type="NCBI Taxonomy" id="2828731"/>
    <lineage>
        <taxon>Bacteria</taxon>
        <taxon>Pseudomonadati</taxon>
        <taxon>Pseudomonadota</taxon>
        <taxon>Betaproteobacteria</taxon>
        <taxon>Burkholderiales</taxon>
        <taxon>Oxalobacteraceae</taxon>
        <taxon>Undibacterium</taxon>
    </lineage>
</organism>
<gene>
    <name evidence="2" type="ORF">KDM92_07265</name>
</gene>
<reference evidence="2 3" key="1">
    <citation type="submission" date="2021-04" db="EMBL/GenBank/DDBJ databases">
        <title>novel species isolated from subtropical streams in China.</title>
        <authorList>
            <person name="Lu H."/>
        </authorList>
    </citation>
    <scope>NUCLEOTIDE SEQUENCE [LARGE SCALE GENOMIC DNA]</scope>
    <source>
        <strain evidence="2 3">BYS107W</strain>
    </source>
</reference>
<evidence type="ECO:0000313" key="3">
    <source>
        <dbReference type="Proteomes" id="UP000680158"/>
    </source>
</evidence>
<evidence type="ECO:0000313" key="2">
    <source>
        <dbReference type="EMBL" id="MBR7746374.1"/>
    </source>
</evidence>
<keyword evidence="1" id="KW-0732">Signal</keyword>
<proteinExistence type="predicted"/>
<keyword evidence="3" id="KW-1185">Reference proteome</keyword>
<dbReference type="Proteomes" id="UP000680158">
    <property type="component" value="Unassembled WGS sequence"/>
</dbReference>
<feature type="signal peptide" evidence="1">
    <location>
        <begin position="1"/>
        <end position="25"/>
    </location>
</feature>